<protein>
    <submittedName>
        <fullName evidence="1">Uncharacterized protein</fullName>
    </submittedName>
</protein>
<gene>
    <name evidence="1" type="ORF">PQU98_15395</name>
</gene>
<reference evidence="1 2" key="1">
    <citation type="submission" date="2023-01" db="EMBL/GenBank/DDBJ databases">
        <title>Novel species of the genus Asticcacaulis isolated from rivers.</title>
        <authorList>
            <person name="Lu H."/>
        </authorList>
    </citation>
    <scope>NUCLEOTIDE SEQUENCE [LARGE SCALE GENOMIC DNA]</scope>
    <source>
        <strain evidence="1 2">LKC15W</strain>
    </source>
</reference>
<name>A0ABT5HMQ0_9CAUL</name>
<dbReference type="Proteomes" id="UP001218579">
    <property type="component" value="Unassembled WGS sequence"/>
</dbReference>
<comment type="caution">
    <text evidence="1">The sequence shown here is derived from an EMBL/GenBank/DDBJ whole genome shotgun (WGS) entry which is preliminary data.</text>
</comment>
<dbReference type="EMBL" id="JAQQKV010000004">
    <property type="protein sequence ID" value="MDC7677527.1"/>
    <property type="molecule type" value="Genomic_DNA"/>
</dbReference>
<evidence type="ECO:0000313" key="1">
    <source>
        <dbReference type="EMBL" id="MDC7677527.1"/>
    </source>
</evidence>
<proteinExistence type="predicted"/>
<evidence type="ECO:0000313" key="2">
    <source>
        <dbReference type="Proteomes" id="UP001218579"/>
    </source>
</evidence>
<accession>A0ABT5HMQ0</accession>
<dbReference type="RefSeq" id="WP_272745852.1">
    <property type="nucleotide sequence ID" value="NZ_JAQQKV010000004.1"/>
</dbReference>
<organism evidence="1 2">
    <name type="scientific">Asticcacaulis machinosus</name>
    <dbReference type="NCBI Taxonomy" id="2984211"/>
    <lineage>
        <taxon>Bacteria</taxon>
        <taxon>Pseudomonadati</taxon>
        <taxon>Pseudomonadota</taxon>
        <taxon>Alphaproteobacteria</taxon>
        <taxon>Caulobacterales</taxon>
        <taxon>Caulobacteraceae</taxon>
        <taxon>Asticcacaulis</taxon>
    </lineage>
</organism>
<keyword evidence="2" id="KW-1185">Reference proteome</keyword>
<sequence>MAGLTVAQTMVPANPPTVASAAAVQAATLPPLTDFVGTHAYQGGAMEIVSGLFDETWPDVDSLN</sequence>